<dbReference type="PANTHER" id="PTHR30160">
    <property type="entry name" value="TETRAACYLDISACCHARIDE 4'-KINASE-RELATED"/>
    <property type="match status" value="1"/>
</dbReference>
<dbReference type="SUPFAM" id="SSF53756">
    <property type="entry name" value="UDP-Glycosyltransferase/glycogen phosphorylase"/>
    <property type="match status" value="1"/>
</dbReference>
<keyword evidence="2 3" id="KW-0808">Transferase</keyword>
<evidence type="ECO:0000256" key="2">
    <source>
        <dbReference type="ARBA" id="ARBA00022679"/>
    </source>
</evidence>
<dbReference type="Proteomes" id="UP000294498">
    <property type="component" value="Unassembled WGS sequence"/>
</dbReference>
<sequence length="350" mass="38730">MRDVKSDPFIPTRPWTGAHPPKRVLAIRLQAMGDVVISLPYLQRLREQLPPGTRLDFLVRAESAALPRNLHLFDHVYVIGGGRRFKLQLLLSILLLPRLLAARYDLVLDVQNSPISRLVRRVLRPRAWSEFDKRSTRPAGERTRLTIEAAGMPFNPPSPAFSWKSLLGTEALLPFPENAGPLVVLNPGGAFASRHWPEEYYVRFARLWAAEYPGTRFLLLGIARMAPAAARLEKKIGAFGPGLAASVVNLVEKTTPAQAFILVGKAQFVLSEDSGLMHMAWVSGVPTLALFGGSRSDWARPLGARTAFLDGAGLDCAPCLQETCQWGDVRCLRRHTPEEVLEVALSLVRP</sequence>
<dbReference type="PANTHER" id="PTHR30160:SF1">
    <property type="entry name" value="LIPOPOLYSACCHARIDE 1,2-N-ACETYLGLUCOSAMINETRANSFERASE-RELATED"/>
    <property type="match status" value="1"/>
</dbReference>
<dbReference type="RefSeq" id="WP_133997379.1">
    <property type="nucleotide sequence ID" value="NZ_SODV01000002.1"/>
</dbReference>
<dbReference type="GO" id="GO:0009244">
    <property type="term" value="P:lipopolysaccharide core region biosynthetic process"/>
    <property type="evidence" value="ECO:0007669"/>
    <property type="project" value="TreeGrafter"/>
</dbReference>
<dbReference type="Gene3D" id="3.40.50.2000">
    <property type="entry name" value="Glycogen Phosphorylase B"/>
    <property type="match status" value="2"/>
</dbReference>
<dbReference type="Pfam" id="PF01075">
    <property type="entry name" value="Glyco_transf_9"/>
    <property type="match status" value="1"/>
</dbReference>
<dbReference type="EMBL" id="SODV01000002">
    <property type="protein sequence ID" value="TDW96621.1"/>
    <property type="molecule type" value="Genomic_DNA"/>
</dbReference>
<dbReference type="GO" id="GO:0008713">
    <property type="term" value="F:ADP-heptose-lipopolysaccharide heptosyltransferase activity"/>
    <property type="evidence" value="ECO:0007669"/>
    <property type="project" value="TreeGrafter"/>
</dbReference>
<proteinExistence type="predicted"/>
<keyword evidence="4" id="KW-1185">Reference proteome</keyword>
<dbReference type="OrthoDB" id="9797795at2"/>
<dbReference type="CDD" id="cd03789">
    <property type="entry name" value="GT9_LPS_heptosyltransferase"/>
    <property type="match status" value="1"/>
</dbReference>
<protein>
    <submittedName>
        <fullName evidence="3">ADP-heptose:LPS heptosyltransferase</fullName>
    </submittedName>
</protein>
<dbReference type="InterPro" id="IPR051199">
    <property type="entry name" value="LPS_LOS_Heptosyltrfase"/>
</dbReference>
<reference evidence="3 4" key="1">
    <citation type="submission" date="2019-03" db="EMBL/GenBank/DDBJ databases">
        <title>Genomic Encyclopedia of Type Strains, Phase IV (KMG-IV): sequencing the most valuable type-strain genomes for metagenomic binning, comparative biology and taxonomic classification.</title>
        <authorList>
            <person name="Goeker M."/>
        </authorList>
    </citation>
    <scope>NUCLEOTIDE SEQUENCE [LARGE SCALE GENOMIC DNA]</scope>
    <source>
        <strain evidence="3 4">DSM 100059</strain>
    </source>
</reference>
<evidence type="ECO:0000256" key="1">
    <source>
        <dbReference type="ARBA" id="ARBA00022676"/>
    </source>
</evidence>
<dbReference type="InterPro" id="IPR002201">
    <property type="entry name" value="Glyco_trans_9"/>
</dbReference>
<evidence type="ECO:0000313" key="4">
    <source>
        <dbReference type="Proteomes" id="UP000294498"/>
    </source>
</evidence>
<keyword evidence="1" id="KW-0328">Glycosyltransferase</keyword>
<accession>A0A4R8DG64</accession>
<comment type="caution">
    <text evidence="3">The sequence shown here is derived from an EMBL/GenBank/DDBJ whole genome shotgun (WGS) entry which is preliminary data.</text>
</comment>
<organism evidence="3 4">
    <name type="scientific">Dinghuibacter silviterrae</name>
    <dbReference type="NCBI Taxonomy" id="1539049"/>
    <lineage>
        <taxon>Bacteria</taxon>
        <taxon>Pseudomonadati</taxon>
        <taxon>Bacteroidota</taxon>
        <taxon>Chitinophagia</taxon>
        <taxon>Chitinophagales</taxon>
        <taxon>Chitinophagaceae</taxon>
        <taxon>Dinghuibacter</taxon>
    </lineage>
</organism>
<dbReference type="GO" id="GO:0005829">
    <property type="term" value="C:cytosol"/>
    <property type="evidence" value="ECO:0007669"/>
    <property type="project" value="TreeGrafter"/>
</dbReference>
<evidence type="ECO:0000313" key="3">
    <source>
        <dbReference type="EMBL" id="TDW96621.1"/>
    </source>
</evidence>
<dbReference type="AlphaFoldDB" id="A0A4R8DG64"/>
<name>A0A4R8DG64_9BACT</name>
<gene>
    <name evidence="3" type="ORF">EDB95_4454</name>
</gene>